<feature type="transmembrane region" description="Helical" evidence="2">
    <location>
        <begin position="71"/>
        <end position="92"/>
    </location>
</feature>
<organism evidence="3 4">
    <name type="scientific">Candidatus Woesebacteria bacterium GW2011_GWB1_40_12</name>
    <dbReference type="NCBI Taxonomy" id="1618576"/>
    <lineage>
        <taxon>Bacteria</taxon>
        <taxon>Candidatus Woeseibacteriota</taxon>
    </lineage>
</organism>
<gene>
    <name evidence="3" type="ORF">UT76_C0027G0008</name>
</gene>
<evidence type="ECO:0000256" key="2">
    <source>
        <dbReference type="SAM" id="Phobius"/>
    </source>
</evidence>
<dbReference type="Proteomes" id="UP000034215">
    <property type="component" value="Unassembled WGS sequence"/>
</dbReference>
<accession>A0A0G0TV31</accession>
<reference evidence="3 4" key="1">
    <citation type="journal article" date="2015" name="Nature">
        <title>rRNA introns, odd ribosomes, and small enigmatic genomes across a large radiation of phyla.</title>
        <authorList>
            <person name="Brown C.T."/>
            <person name="Hug L.A."/>
            <person name="Thomas B.C."/>
            <person name="Sharon I."/>
            <person name="Castelle C.J."/>
            <person name="Singh A."/>
            <person name="Wilkins M.J."/>
            <person name="Williams K.H."/>
            <person name="Banfield J.F."/>
        </authorList>
    </citation>
    <scope>NUCLEOTIDE SEQUENCE [LARGE SCALE GENOMIC DNA]</scope>
</reference>
<feature type="region of interest" description="Disordered" evidence="1">
    <location>
        <begin position="1"/>
        <end position="64"/>
    </location>
</feature>
<evidence type="ECO:0000313" key="3">
    <source>
        <dbReference type="EMBL" id="KKR41757.1"/>
    </source>
</evidence>
<comment type="caution">
    <text evidence="3">The sequence shown here is derived from an EMBL/GenBank/DDBJ whole genome shotgun (WGS) entry which is preliminary data.</text>
</comment>
<keyword evidence="2" id="KW-0812">Transmembrane</keyword>
<sequence length="272" mass="29485">MDPNTPVPQVGNMPTQVDPQLPVSPPITPAAVPPQPVEPMTPPPSTDQPPAPVAPPPVEPSPEPVKKNSPVFVIALTLLLVAILALGGYVLWTKNFSGLGIKPTPSPVVPVTATPTPDPTISWQSFTDQESRFTFKYPANWTQVENSVVSDITPTLPSYRDSGSDYYVISTEFNDTDFNSWMQQSGVSNFTSAVLNGYQTHSSYDIPGQTPGYEVFIEFNNKIAGLNLFPYDRKYPDTKIIEIYNQILSTFKFIEASAAASPASSPSATVKP</sequence>
<name>A0A0G0TV31_9BACT</name>
<feature type="compositionally biased region" description="Pro residues" evidence="1">
    <location>
        <begin position="22"/>
        <end position="63"/>
    </location>
</feature>
<evidence type="ECO:0000313" key="4">
    <source>
        <dbReference type="Proteomes" id="UP000034215"/>
    </source>
</evidence>
<keyword evidence="2" id="KW-1133">Transmembrane helix</keyword>
<keyword evidence="2" id="KW-0472">Membrane</keyword>
<dbReference type="EMBL" id="LBYA01000027">
    <property type="protein sequence ID" value="KKR41757.1"/>
    <property type="molecule type" value="Genomic_DNA"/>
</dbReference>
<evidence type="ECO:0000256" key="1">
    <source>
        <dbReference type="SAM" id="MobiDB-lite"/>
    </source>
</evidence>
<dbReference type="AlphaFoldDB" id="A0A0G0TV31"/>
<proteinExistence type="predicted"/>
<protein>
    <submittedName>
        <fullName evidence="3">Uncharacterized protein</fullName>
    </submittedName>
</protein>